<dbReference type="InterPro" id="IPR002885">
    <property type="entry name" value="PPR_rpt"/>
</dbReference>
<feature type="repeat" description="PPR" evidence="3">
    <location>
        <begin position="204"/>
        <end position="238"/>
    </location>
</feature>
<protein>
    <recommendedName>
        <fullName evidence="7">Pentacotripeptide-repeat region of PRORP domain-containing protein</fullName>
    </recommendedName>
</protein>
<feature type="repeat" description="PPR" evidence="3">
    <location>
        <begin position="239"/>
        <end position="273"/>
    </location>
</feature>
<dbReference type="PANTHER" id="PTHR47933:SF11">
    <property type="entry name" value="PENTATRICOPEPTIDE REPEAT-CONTAINING PROTEIN 2"/>
    <property type="match status" value="1"/>
</dbReference>
<dbReference type="InParanoid" id="V4UM45"/>
<comment type="similarity">
    <text evidence="1">Belongs to the PPR family. P subfamily.</text>
</comment>
<organism evidence="5 6">
    <name type="scientific">Citrus clementina</name>
    <name type="common">Clementine</name>
    <name type="synonym">Citrus deliciosa x Citrus sinensis</name>
    <dbReference type="NCBI Taxonomy" id="85681"/>
    <lineage>
        <taxon>Eukaryota</taxon>
        <taxon>Viridiplantae</taxon>
        <taxon>Streptophyta</taxon>
        <taxon>Embryophyta</taxon>
        <taxon>Tracheophyta</taxon>
        <taxon>Spermatophyta</taxon>
        <taxon>Magnoliopsida</taxon>
        <taxon>eudicotyledons</taxon>
        <taxon>Gunneridae</taxon>
        <taxon>Pentapetalae</taxon>
        <taxon>rosids</taxon>
        <taxon>malvids</taxon>
        <taxon>Sapindales</taxon>
        <taxon>Rutaceae</taxon>
        <taxon>Aurantioideae</taxon>
        <taxon>Citrus</taxon>
    </lineage>
</organism>
<evidence type="ECO:0000256" key="4">
    <source>
        <dbReference type="SAM" id="MobiDB-lite"/>
    </source>
</evidence>
<gene>
    <name evidence="5" type="ORF">CICLE_v100249421mg</name>
</gene>
<keyword evidence="2" id="KW-0677">Repeat</keyword>
<dbReference type="OMA" id="DEMCKTD"/>
<dbReference type="Pfam" id="PF01535">
    <property type="entry name" value="PPR"/>
    <property type="match status" value="1"/>
</dbReference>
<dbReference type="PANTHER" id="PTHR47933">
    <property type="entry name" value="PENTATRICOPEPTIDE REPEAT-CONTAINING PROTEIN 1, MITOCHONDRIAL"/>
    <property type="match status" value="1"/>
</dbReference>
<dbReference type="InterPro" id="IPR011990">
    <property type="entry name" value="TPR-like_helical_dom_sf"/>
</dbReference>
<dbReference type="GO" id="GO:0003729">
    <property type="term" value="F:mRNA binding"/>
    <property type="evidence" value="ECO:0007669"/>
    <property type="project" value="TreeGrafter"/>
</dbReference>
<dbReference type="eggNOG" id="KOG4197">
    <property type="taxonomic scope" value="Eukaryota"/>
</dbReference>
<keyword evidence="6" id="KW-1185">Reference proteome</keyword>
<dbReference type="NCBIfam" id="TIGR00756">
    <property type="entry name" value="PPR"/>
    <property type="match status" value="3"/>
</dbReference>
<dbReference type="EMBL" id="KI536925">
    <property type="protein sequence ID" value="ESR40484.1"/>
    <property type="molecule type" value="Genomic_DNA"/>
</dbReference>
<dbReference type="AlphaFoldDB" id="V4UM45"/>
<sequence>MSKTILSRIKPLQNQKPSSSSSSPFPLAPHIKKLVNETIEILKTHPQYDQSLEIRFSDEETYVSEIAHHVLDRIRDLELGLKFFDWLSRQQPKNSFSNGYACSSFLKLLARFRVFSEIELVLKNLKIDGIKPTHEALSVIIRAYAESGLVDKAIDLYTNLFVPYNSVPDVFTCNSLLNLLVKCKRIEMARKLYDEMCKTDDGLDNYSTCIMVRGLCKEGKVEEGKNLIEDRFGKGCIPNIVFYNTLIDGYCKKGDVENARKLFKELKMKGFLPTLETYGAII</sequence>
<dbReference type="PROSITE" id="PS51375">
    <property type="entry name" value="PPR"/>
    <property type="match status" value="3"/>
</dbReference>
<evidence type="ECO:0000256" key="2">
    <source>
        <dbReference type="ARBA" id="ARBA00022737"/>
    </source>
</evidence>
<feature type="region of interest" description="Disordered" evidence="4">
    <location>
        <begin position="1"/>
        <end position="26"/>
    </location>
</feature>
<name>V4UM45_CITCL</name>
<evidence type="ECO:0008006" key="7">
    <source>
        <dbReference type="Google" id="ProtNLM"/>
    </source>
</evidence>
<dbReference type="Gramene" id="ESR40484">
    <property type="protein sequence ID" value="ESR40484"/>
    <property type="gene ID" value="CICLE_v100249421mg"/>
</dbReference>
<accession>V4UM45</accession>
<dbReference type="Proteomes" id="UP000030687">
    <property type="component" value="Unassembled WGS sequence"/>
</dbReference>
<evidence type="ECO:0000256" key="3">
    <source>
        <dbReference type="PROSITE-ProRule" id="PRU00708"/>
    </source>
</evidence>
<proteinExistence type="inferred from homology"/>
<evidence type="ECO:0000313" key="5">
    <source>
        <dbReference type="EMBL" id="ESR40484.1"/>
    </source>
</evidence>
<evidence type="ECO:0000256" key="1">
    <source>
        <dbReference type="ARBA" id="ARBA00007626"/>
    </source>
</evidence>
<dbReference type="Pfam" id="PF13041">
    <property type="entry name" value="PPR_2"/>
    <property type="match status" value="2"/>
</dbReference>
<feature type="non-terminal residue" evidence="5">
    <location>
        <position position="282"/>
    </location>
</feature>
<feature type="repeat" description="PPR" evidence="3">
    <location>
        <begin position="169"/>
        <end position="199"/>
    </location>
</feature>
<dbReference type="Gene3D" id="1.25.40.10">
    <property type="entry name" value="Tetratricopeptide repeat domain"/>
    <property type="match status" value="3"/>
</dbReference>
<evidence type="ECO:0000313" key="6">
    <source>
        <dbReference type="Proteomes" id="UP000030687"/>
    </source>
</evidence>
<dbReference type="KEGG" id="cic:CICLE_v100249421m"/>
<dbReference type="InterPro" id="IPR051240">
    <property type="entry name" value="Mito_RNA-Proc/Resp"/>
</dbReference>
<reference evidence="5 6" key="1">
    <citation type="submission" date="2013-10" db="EMBL/GenBank/DDBJ databases">
        <authorList>
            <consortium name="International Citrus Genome Consortium"/>
            <person name="Jenkins J."/>
            <person name="Schmutz J."/>
            <person name="Prochnik S."/>
            <person name="Rokhsar D."/>
            <person name="Gmitter F."/>
            <person name="Ollitrault P."/>
            <person name="Machado M."/>
            <person name="Talon M."/>
            <person name="Wincker P."/>
            <person name="Jaillon O."/>
            <person name="Morgante M."/>
        </authorList>
    </citation>
    <scope>NUCLEOTIDE SEQUENCE</scope>
    <source>
        <strain evidence="6">cv. Clemenules</strain>
    </source>
</reference>